<dbReference type="EMBL" id="CP035108">
    <property type="protein sequence ID" value="QAR33627.1"/>
    <property type="molecule type" value="Genomic_DNA"/>
</dbReference>
<feature type="domain" description="Fe-containing alcohol dehydrogenase-like C-terminal" evidence="4">
    <location>
        <begin position="188"/>
        <end position="303"/>
    </location>
</feature>
<dbReference type="OrthoDB" id="1623957at2"/>
<evidence type="ECO:0000256" key="2">
    <source>
        <dbReference type="ARBA" id="ARBA00023002"/>
    </source>
</evidence>
<dbReference type="AlphaFoldDB" id="A0A410JZN0"/>
<protein>
    <submittedName>
        <fullName evidence="5">Iron-containing alcohol dehydrogenase</fullName>
    </submittedName>
</protein>
<dbReference type="SUPFAM" id="SSF56796">
    <property type="entry name" value="Dehydroquinate synthase-like"/>
    <property type="match status" value="1"/>
</dbReference>
<organism evidence="5 6">
    <name type="scientific">Geovibrio thiophilus</name>
    <dbReference type="NCBI Taxonomy" id="139438"/>
    <lineage>
        <taxon>Bacteria</taxon>
        <taxon>Pseudomonadati</taxon>
        <taxon>Deferribacterota</taxon>
        <taxon>Deferribacteres</taxon>
        <taxon>Deferribacterales</taxon>
        <taxon>Geovibrionaceae</taxon>
        <taxon>Geovibrio</taxon>
    </lineage>
</organism>
<dbReference type="Gene3D" id="1.20.1090.10">
    <property type="entry name" value="Dehydroquinate synthase-like - alpha domain"/>
    <property type="match status" value="1"/>
</dbReference>
<dbReference type="RefSeq" id="WP_128466913.1">
    <property type="nucleotide sequence ID" value="NZ_CP035108.1"/>
</dbReference>
<dbReference type="GO" id="GO:0004022">
    <property type="term" value="F:alcohol dehydrogenase (NAD+) activity"/>
    <property type="evidence" value="ECO:0007669"/>
    <property type="project" value="TreeGrafter"/>
</dbReference>
<dbReference type="Pfam" id="PF00465">
    <property type="entry name" value="Fe-ADH"/>
    <property type="match status" value="1"/>
</dbReference>
<dbReference type="InterPro" id="IPR056798">
    <property type="entry name" value="ADH_Fe_C"/>
</dbReference>
<evidence type="ECO:0000259" key="3">
    <source>
        <dbReference type="Pfam" id="PF00465"/>
    </source>
</evidence>
<gene>
    <name evidence="5" type="ORF">EP073_09505</name>
</gene>
<dbReference type="FunFam" id="3.40.50.1970:FF:000003">
    <property type="entry name" value="Alcohol dehydrogenase, iron-containing"/>
    <property type="match status" value="1"/>
</dbReference>
<reference evidence="5 6" key="1">
    <citation type="submission" date="2019-01" db="EMBL/GenBank/DDBJ databases">
        <title>Geovibrio thiophilus DSM 11263, complete genome.</title>
        <authorList>
            <person name="Spring S."/>
            <person name="Bunk B."/>
            <person name="Sproer C."/>
        </authorList>
    </citation>
    <scope>NUCLEOTIDE SEQUENCE [LARGE SCALE GENOMIC DNA]</scope>
    <source>
        <strain evidence="5 6">DSM 11263</strain>
    </source>
</reference>
<accession>A0A410JZN0</accession>
<dbReference type="Proteomes" id="UP000287502">
    <property type="component" value="Chromosome"/>
</dbReference>
<dbReference type="PANTHER" id="PTHR11496:SF104">
    <property type="entry name" value="3-DEOXY-ALPHA-D-MANNO-OCTULOSONATE 8-OXIDASE"/>
    <property type="match status" value="1"/>
</dbReference>
<keyword evidence="2" id="KW-0560">Oxidoreductase</keyword>
<name>A0A410JZN0_9BACT</name>
<dbReference type="PANTHER" id="PTHR11496">
    <property type="entry name" value="ALCOHOL DEHYDROGENASE"/>
    <property type="match status" value="1"/>
</dbReference>
<evidence type="ECO:0000259" key="4">
    <source>
        <dbReference type="Pfam" id="PF25137"/>
    </source>
</evidence>
<dbReference type="InterPro" id="IPR039697">
    <property type="entry name" value="Alcohol_dehydrogenase_Fe"/>
</dbReference>
<feature type="domain" description="Alcohol dehydrogenase iron-type/glycerol dehydrogenase GldA" evidence="3">
    <location>
        <begin position="10"/>
        <end position="175"/>
    </location>
</feature>
<dbReference type="InterPro" id="IPR001670">
    <property type="entry name" value="ADH_Fe/GldA"/>
</dbReference>
<sequence length="362" mass="39890">MSYIFSFHSPVEAFFGFDSIEKIKELMAPYKTIGIVSGRTSLEATGMKAFLEAELADRSLHFFSEVEENPSINTIIRGGAFMRSARCEAVIAVGGGSPLDAAKSIAVFATNNDSFYELLAKKDMPNKPLPVLAVPTTCGTGSEMNAYSIITDAEKTDKINFSKPCMFPKWAVLDPGLLKTLNERTLLATVFDAFTHSMEGLISLRANPFSDMCAMTSMELILATLSAVEDLKDERALVNFMYASSLAGTVILHTGTTLLHSLGYYLTNNKKIHHGTANAMLLPCFMEMLREKGVQKFNVIPSLFEKHRFDINLWLERLGAEPLSSVLTMDEKPVMAAYALSKPNMKSTPFEADADYVVKKLV</sequence>
<dbReference type="KEGG" id="gtl:EP073_09505"/>
<dbReference type="Gene3D" id="3.40.50.1970">
    <property type="match status" value="1"/>
</dbReference>
<evidence type="ECO:0000313" key="6">
    <source>
        <dbReference type="Proteomes" id="UP000287502"/>
    </source>
</evidence>
<evidence type="ECO:0000313" key="5">
    <source>
        <dbReference type="EMBL" id="QAR33627.1"/>
    </source>
</evidence>
<dbReference type="GO" id="GO:0046872">
    <property type="term" value="F:metal ion binding"/>
    <property type="evidence" value="ECO:0007669"/>
    <property type="project" value="InterPro"/>
</dbReference>
<evidence type="ECO:0000256" key="1">
    <source>
        <dbReference type="ARBA" id="ARBA00007358"/>
    </source>
</evidence>
<keyword evidence="6" id="KW-1185">Reference proteome</keyword>
<proteinExistence type="inferred from homology"/>
<dbReference type="Pfam" id="PF25137">
    <property type="entry name" value="ADH_Fe_C"/>
    <property type="match status" value="1"/>
</dbReference>
<comment type="similarity">
    <text evidence="1">Belongs to the iron-containing alcohol dehydrogenase family.</text>
</comment>